<dbReference type="EMBL" id="KN123534">
    <property type="protein sequence ID" value="KFO24637.1"/>
    <property type="molecule type" value="Genomic_DNA"/>
</dbReference>
<keyword evidence="2" id="KW-1185">Reference proteome</keyword>
<protein>
    <submittedName>
        <fullName evidence="1">Uncharacterized protein</fullName>
    </submittedName>
</protein>
<proteinExistence type="predicted"/>
<organism evidence="1 2">
    <name type="scientific">Fukomys damarensis</name>
    <name type="common">Damaraland mole rat</name>
    <name type="synonym">Cryptomys damarensis</name>
    <dbReference type="NCBI Taxonomy" id="885580"/>
    <lineage>
        <taxon>Eukaryota</taxon>
        <taxon>Metazoa</taxon>
        <taxon>Chordata</taxon>
        <taxon>Craniata</taxon>
        <taxon>Vertebrata</taxon>
        <taxon>Euteleostomi</taxon>
        <taxon>Mammalia</taxon>
        <taxon>Eutheria</taxon>
        <taxon>Euarchontoglires</taxon>
        <taxon>Glires</taxon>
        <taxon>Rodentia</taxon>
        <taxon>Hystricomorpha</taxon>
        <taxon>Bathyergidae</taxon>
        <taxon>Fukomys</taxon>
    </lineage>
</organism>
<accession>A0A091D0W5</accession>
<evidence type="ECO:0000313" key="1">
    <source>
        <dbReference type="EMBL" id="KFO24637.1"/>
    </source>
</evidence>
<name>A0A091D0W5_FUKDA</name>
<dbReference type="Proteomes" id="UP000028990">
    <property type="component" value="Unassembled WGS sequence"/>
</dbReference>
<dbReference type="AlphaFoldDB" id="A0A091D0W5"/>
<evidence type="ECO:0000313" key="2">
    <source>
        <dbReference type="Proteomes" id="UP000028990"/>
    </source>
</evidence>
<reference evidence="1 2" key="1">
    <citation type="submission" date="2013-11" db="EMBL/GenBank/DDBJ databases">
        <title>The Damaraland mole rat (Fukomys damarensis) genome and evolution of African mole rats.</title>
        <authorList>
            <person name="Gladyshev V.N."/>
            <person name="Fang X."/>
        </authorList>
    </citation>
    <scope>NUCLEOTIDE SEQUENCE [LARGE SCALE GENOMIC DNA]</scope>
    <source>
        <tissue evidence="1">Liver</tissue>
    </source>
</reference>
<sequence>MLGNRGQALAAPCSEAIVVGEQPPFLGAATGRGPVLPACRAALLGGRSEPGERFLKDGEGTFTCQQGVCESQDKQPAFKAVGISSRRHLLLAPCCRYHCHRGGRRRESANISGGHDIMQEEGAARETKMSGRSQSAKWVTDSTAMLVKANT</sequence>
<gene>
    <name evidence="1" type="ORF">H920_13942</name>
</gene>